<dbReference type="InterPro" id="IPR025966">
    <property type="entry name" value="OppC_N"/>
</dbReference>
<evidence type="ECO:0000256" key="1">
    <source>
        <dbReference type="ARBA" id="ARBA00004651"/>
    </source>
</evidence>
<feature type="region of interest" description="Disordered" evidence="8">
    <location>
        <begin position="1"/>
        <end position="35"/>
    </location>
</feature>
<dbReference type="PANTHER" id="PTHR43386">
    <property type="entry name" value="OLIGOPEPTIDE TRANSPORT SYSTEM PERMEASE PROTEIN APPC"/>
    <property type="match status" value="1"/>
</dbReference>
<keyword evidence="2 7" id="KW-0813">Transport</keyword>
<evidence type="ECO:0000256" key="4">
    <source>
        <dbReference type="ARBA" id="ARBA00022692"/>
    </source>
</evidence>
<name>A0ABY7ZV91_9ACTN</name>
<dbReference type="InterPro" id="IPR000515">
    <property type="entry name" value="MetI-like"/>
</dbReference>
<dbReference type="PROSITE" id="PS50928">
    <property type="entry name" value="ABC_TM1"/>
    <property type="match status" value="1"/>
</dbReference>
<keyword evidence="4 7" id="KW-0812">Transmembrane</keyword>
<keyword evidence="6 7" id="KW-0472">Membrane</keyword>
<feature type="domain" description="ABC transmembrane type-1" evidence="9">
    <location>
        <begin position="109"/>
        <end position="298"/>
    </location>
</feature>
<reference evidence="10 11" key="1">
    <citation type="submission" date="2023-02" db="EMBL/GenBank/DDBJ databases">
        <authorList>
            <person name="Mo P."/>
        </authorList>
    </citation>
    <scope>NUCLEOTIDE SEQUENCE [LARGE SCALE GENOMIC DNA]</scope>
    <source>
        <strain evidence="10 11">HUAS 3</strain>
    </source>
</reference>
<dbReference type="Pfam" id="PF00528">
    <property type="entry name" value="BPD_transp_1"/>
    <property type="match status" value="1"/>
</dbReference>
<evidence type="ECO:0000256" key="2">
    <source>
        <dbReference type="ARBA" id="ARBA00022448"/>
    </source>
</evidence>
<feature type="compositionally biased region" description="Pro residues" evidence="8">
    <location>
        <begin position="1"/>
        <end position="12"/>
    </location>
</feature>
<dbReference type="Gene3D" id="1.10.3720.10">
    <property type="entry name" value="MetI-like"/>
    <property type="match status" value="1"/>
</dbReference>
<organism evidence="10 11">
    <name type="scientific">Micromonospora cathayae</name>
    <dbReference type="NCBI Taxonomy" id="3028804"/>
    <lineage>
        <taxon>Bacteria</taxon>
        <taxon>Bacillati</taxon>
        <taxon>Actinomycetota</taxon>
        <taxon>Actinomycetes</taxon>
        <taxon>Micromonosporales</taxon>
        <taxon>Micromonosporaceae</taxon>
        <taxon>Micromonospora</taxon>
    </lineage>
</organism>
<dbReference type="CDD" id="cd06261">
    <property type="entry name" value="TM_PBP2"/>
    <property type="match status" value="1"/>
</dbReference>
<evidence type="ECO:0000256" key="7">
    <source>
        <dbReference type="RuleBase" id="RU363032"/>
    </source>
</evidence>
<sequence length="310" mass="32161">MTTPLTPVPPDPAVGGPPENTVGGPESGTALAPPESVGQQTWQAFRRNPLGLVSAAVLVVLMVVAVAAGLIADYPSGYGEDVLAGPSAAHWFGTDDLGRDVFAQVVWGTRVSIVVGLAASLLAIVIGVLVGVAAAYFRWADAVLGMIVDLSLSLPVLPLMILVAALAGPSVTTLVVVIALFSWPEVARVVRSQGLAVVPMPYVSAARVIGGSHLWIIRRHVLPGVAPVIAVSVVLTTSRAVLSEAGLSFLGLGDPNSWSWGTILHQAQRSGSLATAWWTTLFPSLAILLLVVATTLLAVAYNDARNPRTR</sequence>
<evidence type="ECO:0000259" key="9">
    <source>
        <dbReference type="PROSITE" id="PS50928"/>
    </source>
</evidence>
<keyword evidence="3" id="KW-1003">Cell membrane</keyword>
<gene>
    <name evidence="10" type="ORF">PVK37_10190</name>
</gene>
<comment type="similarity">
    <text evidence="7">Belongs to the binding-protein-dependent transport system permease family.</text>
</comment>
<evidence type="ECO:0000256" key="5">
    <source>
        <dbReference type="ARBA" id="ARBA00022989"/>
    </source>
</evidence>
<dbReference type="EMBL" id="CP118615">
    <property type="protein sequence ID" value="WDZ86731.1"/>
    <property type="molecule type" value="Genomic_DNA"/>
</dbReference>
<keyword evidence="11" id="KW-1185">Reference proteome</keyword>
<evidence type="ECO:0000256" key="6">
    <source>
        <dbReference type="ARBA" id="ARBA00023136"/>
    </source>
</evidence>
<dbReference type="InterPro" id="IPR050366">
    <property type="entry name" value="BP-dependent_transpt_permease"/>
</dbReference>
<evidence type="ECO:0000313" key="10">
    <source>
        <dbReference type="EMBL" id="WDZ86731.1"/>
    </source>
</evidence>
<dbReference type="Pfam" id="PF12911">
    <property type="entry name" value="OppC_N"/>
    <property type="match status" value="1"/>
</dbReference>
<accession>A0ABY7ZV91</accession>
<feature type="transmembrane region" description="Helical" evidence="7">
    <location>
        <begin position="113"/>
        <end position="137"/>
    </location>
</feature>
<dbReference type="RefSeq" id="WP_275033580.1">
    <property type="nucleotide sequence ID" value="NZ_CP118615.1"/>
</dbReference>
<evidence type="ECO:0000256" key="3">
    <source>
        <dbReference type="ARBA" id="ARBA00022475"/>
    </source>
</evidence>
<evidence type="ECO:0000256" key="8">
    <source>
        <dbReference type="SAM" id="MobiDB-lite"/>
    </source>
</evidence>
<protein>
    <submittedName>
        <fullName evidence="10">ABC transporter permease</fullName>
    </submittedName>
</protein>
<feature type="transmembrane region" description="Helical" evidence="7">
    <location>
        <begin position="281"/>
        <end position="301"/>
    </location>
</feature>
<dbReference type="Proteomes" id="UP001219605">
    <property type="component" value="Chromosome"/>
</dbReference>
<dbReference type="PANTHER" id="PTHR43386:SF1">
    <property type="entry name" value="D,D-DIPEPTIDE TRANSPORT SYSTEM PERMEASE PROTEIN DDPC-RELATED"/>
    <property type="match status" value="1"/>
</dbReference>
<dbReference type="InterPro" id="IPR035906">
    <property type="entry name" value="MetI-like_sf"/>
</dbReference>
<feature type="transmembrane region" description="Helical" evidence="7">
    <location>
        <begin position="189"/>
        <end position="209"/>
    </location>
</feature>
<dbReference type="SUPFAM" id="SSF161098">
    <property type="entry name" value="MetI-like"/>
    <property type="match status" value="1"/>
</dbReference>
<keyword evidence="5 7" id="KW-1133">Transmembrane helix</keyword>
<proteinExistence type="inferred from homology"/>
<evidence type="ECO:0000313" key="11">
    <source>
        <dbReference type="Proteomes" id="UP001219605"/>
    </source>
</evidence>
<feature type="transmembrane region" description="Helical" evidence="7">
    <location>
        <begin position="157"/>
        <end position="183"/>
    </location>
</feature>
<feature type="transmembrane region" description="Helical" evidence="7">
    <location>
        <begin position="50"/>
        <end position="72"/>
    </location>
</feature>
<feature type="transmembrane region" description="Helical" evidence="7">
    <location>
        <begin position="221"/>
        <end position="242"/>
    </location>
</feature>
<comment type="subcellular location">
    <subcellularLocation>
        <location evidence="1 7">Cell membrane</location>
        <topology evidence="1 7">Multi-pass membrane protein</topology>
    </subcellularLocation>
</comment>